<keyword evidence="4" id="KW-1003">Cell membrane</keyword>
<evidence type="ECO:0000256" key="8">
    <source>
        <dbReference type="RuleBase" id="RU363032"/>
    </source>
</evidence>
<dbReference type="Pfam" id="PF00528">
    <property type="entry name" value="BPD_transp_1"/>
    <property type="match status" value="1"/>
</dbReference>
<evidence type="ECO:0000313" key="10">
    <source>
        <dbReference type="Proteomes" id="UP000182306"/>
    </source>
</evidence>
<feature type="transmembrane region" description="Helical" evidence="8">
    <location>
        <begin position="26"/>
        <end position="47"/>
    </location>
</feature>
<dbReference type="GO" id="GO:0005886">
    <property type="term" value="C:plasma membrane"/>
    <property type="evidence" value="ECO:0007669"/>
    <property type="project" value="UniProtKB-SubCell"/>
</dbReference>
<evidence type="ECO:0000256" key="1">
    <source>
        <dbReference type="ARBA" id="ARBA00004651"/>
    </source>
</evidence>
<gene>
    <name evidence="9" type="primary">potB</name>
    <name evidence="9" type="ORF">SAMCFNEI73_pC1119</name>
</gene>
<dbReference type="Gene3D" id="1.10.3720.10">
    <property type="entry name" value="MetI-like"/>
    <property type="match status" value="1"/>
</dbReference>
<feature type="transmembrane region" description="Helical" evidence="8">
    <location>
        <begin position="68"/>
        <end position="90"/>
    </location>
</feature>
<dbReference type="CDD" id="cd06261">
    <property type="entry name" value="TM_PBP2"/>
    <property type="match status" value="1"/>
</dbReference>
<dbReference type="OrthoDB" id="9807047at2"/>
<dbReference type="KEGG" id="same:SAMCFNEI73_pC1119"/>
<evidence type="ECO:0000256" key="2">
    <source>
        <dbReference type="ARBA" id="ARBA00007069"/>
    </source>
</evidence>
<evidence type="ECO:0000256" key="4">
    <source>
        <dbReference type="ARBA" id="ARBA00022475"/>
    </source>
</evidence>
<dbReference type="PANTHER" id="PTHR42929">
    <property type="entry name" value="INNER MEMBRANE ABC TRANSPORTER PERMEASE PROTEIN YDCU-RELATED-RELATED"/>
    <property type="match status" value="1"/>
</dbReference>
<dbReference type="PROSITE" id="PS50928">
    <property type="entry name" value="ABC_TM1"/>
    <property type="match status" value="1"/>
</dbReference>
<dbReference type="InterPro" id="IPR035906">
    <property type="entry name" value="MetI-like_sf"/>
</dbReference>
<dbReference type="GO" id="GO:0055085">
    <property type="term" value="P:transmembrane transport"/>
    <property type="evidence" value="ECO:0007669"/>
    <property type="project" value="InterPro"/>
</dbReference>
<feature type="transmembrane region" description="Helical" evidence="8">
    <location>
        <begin position="160"/>
        <end position="181"/>
    </location>
</feature>
<keyword evidence="6 8" id="KW-1133">Transmembrane helix</keyword>
<reference evidence="9 10" key="1">
    <citation type="submission" date="2015-10" db="EMBL/GenBank/DDBJ databases">
        <title>Genomic differences between typical nodule nitrogen-fixing rhizobial strains and those coming from bean seeds.</title>
        <authorList>
            <person name="Peralta H."/>
            <person name="Aguilar-Vera A."/>
            <person name="Diaz R."/>
            <person name="Mora Y."/>
            <person name="Martinez-Batallar G."/>
            <person name="Salazar E."/>
            <person name="Vargas-Lagunas C."/>
            <person name="Encarnacion S."/>
            <person name="Girard L."/>
            <person name="Mora J."/>
        </authorList>
    </citation>
    <scope>NUCLEOTIDE SEQUENCE [LARGE SCALE GENOMIC DNA]</scope>
    <source>
        <strain evidence="9 10">CFNEI 73</strain>
        <plasmid evidence="9 10">C</plasmid>
    </source>
</reference>
<keyword evidence="7 8" id="KW-0472">Membrane</keyword>
<comment type="subcellular location">
    <subcellularLocation>
        <location evidence="1 8">Cell membrane</location>
        <topology evidence="1 8">Multi-pass membrane protein</topology>
    </subcellularLocation>
</comment>
<dbReference type="SUPFAM" id="SSF161098">
    <property type="entry name" value="MetI-like"/>
    <property type="match status" value="1"/>
</dbReference>
<dbReference type="RefSeq" id="WP_064254900.1">
    <property type="nucleotide sequence ID" value="NZ_CP013110.1"/>
</dbReference>
<dbReference type="Proteomes" id="UP000182306">
    <property type="component" value="Plasmid C"/>
</dbReference>
<dbReference type="InterPro" id="IPR000515">
    <property type="entry name" value="MetI-like"/>
</dbReference>
<accession>A0A1L3LXP5</accession>
<evidence type="ECO:0000256" key="3">
    <source>
        <dbReference type="ARBA" id="ARBA00022448"/>
    </source>
</evidence>
<protein>
    <submittedName>
        <fullName evidence="9">Spermidine/putrescine transport system permease PotB</fullName>
    </submittedName>
</protein>
<keyword evidence="5 8" id="KW-0812">Transmembrane</keyword>
<name>A0A1L3LXP5_9HYPH</name>
<evidence type="ECO:0000256" key="5">
    <source>
        <dbReference type="ARBA" id="ARBA00022692"/>
    </source>
</evidence>
<evidence type="ECO:0000256" key="6">
    <source>
        <dbReference type="ARBA" id="ARBA00022989"/>
    </source>
</evidence>
<dbReference type="PANTHER" id="PTHR42929:SF5">
    <property type="entry name" value="ABC TRANSPORTER PERMEASE PROTEIN"/>
    <property type="match status" value="1"/>
</dbReference>
<evidence type="ECO:0000313" key="9">
    <source>
        <dbReference type="EMBL" id="APG94831.1"/>
    </source>
</evidence>
<feature type="transmembrane region" description="Helical" evidence="8">
    <location>
        <begin position="255"/>
        <end position="278"/>
    </location>
</feature>
<keyword evidence="10" id="KW-1185">Reference proteome</keyword>
<keyword evidence="3 8" id="KW-0813">Transport</keyword>
<dbReference type="AlphaFoldDB" id="A0A1L3LXP5"/>
<dbReference type="EMBL" id="CP013110">
    <property type="protein sequence ID" value="APG94831.1"/>
    <property type="molecule type" value="Genomic_DNA"/>
</dbReference>
<feature type="transmembrane region" description="Helical" evidence="8">
    <location>
        <begin position="202"/>
        <end position="235"/>
    </location>
</feature>
<geneLocation type="plasmid" evidence="9 10">
    <name>C</name>
</geneLocation>
<organism evidence="9 10">
    <name type="scientific">Sinorhizobium americanum</name>
    <dbReference type="NCBI Taxonomy" id="194963"/>
    <lineage>
        <taxon>Bacteria</taxon>
        <taxon>Pseudomonadati</taxon>
        <taxon>Pseudomonadota</taxon>
        <taxon>Alphaproteobacteria</taxon>
        <taxon>Hyphomicrobiales</taxon>
        <taxon>Rhizobiaceae</taxon>
        <taxon>Sinorhizobium/Ensifer group</taxon>
        <taxon>Sinorhizobium</taxon>
    </lineage>
</organism>
<evidence type="ECO:0000256" key="7">
    <source>
        <dbReference type="ARBA" id="ARBA00023136"/>
    </source>
</evidence>
<comment type="similarity">
    <text evidence="2">Belongs to the binding-protein-dependent transport system permease family. CysTW subfamily.</text>
</comment>
<keyword evidence="9" id="KW-0614">Plasmid</keyword>
<proteinExistence type="inferred from homology"/>
<sequence>MLSRTDARAPGSKAPAYRLRLTDFDLTLPALGLLVLFFVVPVAILLARSVSEPVPGLGNYAELLGSSTYLRIFANTFIVSGLVTLVSLLIGFPVAWALAIMPSRLASVVFAILLLSMWTNLLARTYAWMVLLQRTGVINKMLIALGLIDKPLPLVNNLTGVTIGMTYIMLPFIILPLYGVIRKIDPAILQAAALCGANRWQALVRVLLPLAMPGMAAGALMVFVMSLGYFVTPALLGGTANMMLAELIAQFVQSLVNWGMGGAAALVLLVVTLALYAVQLRFFGTDRMGGR</sequence>